<proteinExistence type="predicted"/>
<dbReference type="RefSeq" id="WP_089686220.1">
    <property type="nucleotide sequence ID" value="NZ_FNES01000008.1"/>
</dbReference>
<gene>
    <name evidence="2" type="ORF">SAMN04487954_108158</name>
</gene>
<dbReference type="EMBL" id="FNES01000008">
    <property type="protein sequence ID" value="SDJ84056.1"/>
    <property type="molecule type" value="Genomic_DNA"/>
</dbReference>
<feature type="compositionally biased region" description="Basic and acidic residues" evidence="1">
    <location>
        <begin position="154"/>
        <end position="164"/>
    </location>
</feature>
<evidence type="ECO:0000313" key="3">
    <source>
        <dbReference type="Proteomes" id="UP000198525"/>
    </source>
</evidence>
<dbReference type="Proteomes" id="UP000198525">
    <property type="component" value="Unassembled WGS sequence"/>
</dbReference>
<dbReference type="OrthoDB" id="6164231at2"/>
<accession>A0A1G8X169</accession>
<name>A0A1G8X169_9GAMM</name>
<sequence length="183" mass="20522">MLKWLTGKKSVTVWAIKQIDDGLLHLCGQARIEARGKRSEVLSQIASGCFEGPVNMASNGLILNARQFAALIPLEDLELDSHGTAHWQGRIWDLAQVPQRCWTFDGRLTVQRQVQDGQVVLTSTEDVSDIRRQAHSSNDPGVVKFGIYGAEEHPLLTPKEHEVRPAPSHSNRSREWHGDDDER</sequence>
<protein>
    <submittedName>
        <fullName evidence="2">Uncharacterized protein</fullName>
    </submittedName>
</protein>
<keyword evidence="3" id="KW-1185">Reference proteome</keyword>
<feature type="region of interest" description="Disordered" evidence="1">
    <location>
        <begin position="154"/>
        <end position="183"/>
    </location>
</feature>
<evidence type="ECO:0000256" key="1">
    <source>
        <dbReference type="SAM" id="MobiDB-lite"/>
    </source>
</evidence>
<dbReference type="AlphaFoldDB" id="A0A1G8X169"/>
<dbReference type="STRING" id="376427.SAMN04487954_108158"/>
<evidence type="ECO:0000313" key="2">
    <source>
        <dbReference type="EMBL" id="SDJ84056.1"/>
    </source>
</evidence>
<reference evidence="2 3" key="1">
    <citation type="submission" date="2016-10" db="EMBL/GenBank/DDBJ databases">
        <authorList>
            <person name="de Groot N.N."/>
        </authorList>
    </citation>
    <scope>NUCLEOTIDE SEQUENCE [LARGE SCALE GENOMIC DNA]</scope>
    <source>
        <strain evidence="2 3">CGMCC 1.6133</strain>
    </source>
</reference>
<organism evidence="2 3">
    <name type="scientific">Billgrantia gudaonensis</name>
    <dbReference type="NCBI Taxonomy" id="376427"/>
    <lineage>
        <taxon>Bacteria</taxon>
        <taxon>Pseudomonadati</taxon>
        <taxon>Pseudomonadota</taxon>
        <taxon>Gammaproteobacteria</taxon>
        <taxon>Oceanospirillales</taxon>
        <taxon>Halomonadaceae</taxon>
        <taxon>Billgrantia</taxon>
    </lineage>
</organism>